<feature type="region of interest" description="Disordered" evidence="11">
    <location>
        <begin position="311"/>
        <end position="467"/>
    </location>
</feature>
<name>A0A026W8H8_OOCBI</name>
<feature type="compositionally biased region" description="Acidic residues" evidence="11">
    <location>
        <begin position="166"/>
        <end position="180"/>
    </location>
</feature>
<dbReference type="Proteomes" id="UP000053097">
    <property type="component" value="Unassembled WGS sequence"/>
</dbReference>
<dbReference type="GO" id="GO:0071565">
    <property type="term" value="C:nBAF complex"/>
    <property type="evidence" value="ECO:0007669"/>
    <property type="project" value="TreeGrafter"/>
</dbReference>
<keyword evidence="4" id="KW-0677">Repeat</keyword>
<dbReference type="CDD" id="cd15530">
    <property type="entry name" value="PHD2_d4"/>
    <property type="match status" value="1"/>
</dbReference>
<keyword evidence="5 10" id="KW-0863">Zinc-finger</keyword>
<evidence type="ECO:0000256" key="11">
    <source>
        <dbReference type="SAM" id="MobiDB-lite"/>
    </source>
</evidence>
<feature type="compositionally biased region" description="Low complexity" evidence="11">
    <location>
        <begin position="356"/>
        <end position="398"/>
    </location>
</feature>
<dbReference type="GO" id="GO:0007399">
    <property type="term" value="P:nervous system development"/>
    <property type="evidence" value="ECO:0007669"/>
    <property type="project" value="TreeGrafter"/>
</dbReference>
<comment type="subcellular location">
    <subcellularLocation>
        <location evidence="1">Nucleus</location>
    </subcellularLocation>
</comment>
<evidence type="ECO:0000313" key="13">
    <source>
        <dbReference type="EMBL" id="EZA52273.1"/>
    </source>
</evidence>
<dbReference type="FunFam" id="3.30.40.10:FF:000005">
    <property type="entry name" value="zinc finger protein isoform X1"/>
    <property type="match status" value="1"/>
</dbReference>
<dbReference type="Gene3D" id="3.30.40.10">
    <property type="entry name" value="Zinc/RING finger domain, C3HC4 (zinc finger)"/>
    <property type="match status" value="1"/>
</dbReference>
<dbReference type="InterPro" id="IPR011011">
    <property type="entry name" value="Znf_FYVE_PHD"/>
</dbReference>
<dbReference type="SUPFAM" id="SSF57903">
    <property type="entry name" value="FYVE/PHD zinc finger"/>
    <property type="match status" value="2"/>
</dbReference>
<evidence type="ECO:0000256" key="6">
    <source>
        <dbReference type="ARBA" id="ARBA00022833"/>
    </source>
</evidence>
<evidence type="ECO:0000256" key="4">
    <source>
        <dbReference type="ARBA" id="ARBA00022737"/>
    </source>
</evidence>
<dbReference type="PROSITE" id="PS00028">
    <property type="entry name" value="ZINC_FINGER_C2H2_1"/>
    <property type="match status" value="1"/>
</dbReference>
<evidence type="ECO:0000256" key="8">
    <source>
        <dbReference type="ARBA" id="ARBA00023163"/>
    </source>
</evidence>
<feature type="compositionally biased region" description="Basic residues" evidence="11">
    <location>
        <begin position="184"/>
        <end position="200"/>
    </location>
</feature>
<dbReference type="AlphaFoldDB" id="A0A026W8H8"/>
<dbReference type="OMA" id="NMIISVR"/>
<evidence type="ECO:0000256" key="7">
    <source>
        <dbReference type="ARBA" id="ARBA00023015"/>
    </source>
</evidence>
<feature type="compositionally biased region" description="Low complexity" evidence="11">
    <location>
        <begin position="417"/>
        <end position="443"/>
    </location>
</feature>
<dbReference type="OrthoDB" id="1903104at2759"/>
<keyword evidence="3" id="KW-0479">Metal-binding</keyword>
<keyword evidence="7" id="KW-0805">Transcription regulation</keyword>
<accession>A0A026W8H8</accession>
<comment type="similarity">
    <text evidence="2">Belongs to the requiem/DPF family.</text>
</comment>
<sequence>MTAVAISPAMSHNTSGIIQVVNESNLSKIESFLNDTAYREAIENSSNYNSRLCRERRLRMPFLDSQTGVAQNHSALFMSSRERLPGLLHGQIYTYPSKRWRKKRRQYLMHYLHPKRGPRGDTEDGTEGVEAVTHVNDDSKDSVGLKDEHSKDAWYYDEQDMLDMDAYEEPDPDSDYDYEESYSSKRKRRKTRGGGHHPARSHPPSTDSPSGKRTKVCCTCMITDKNKIEKSECTFQGDSTFTHVFYRFARVFGQSIYIKCATCNVFFNLIQGGGRGRKKTNYDSVDTDKPFVCDLCSARYKTRPGLVYHYGHSHSTSSGDPAKELSPSPAEVEPRSVADTAASNQPGGTRRGRQNTTSSSTTSPSPAAPTAVSAAGATTTQPQQQPQSQQQQLPSSVQASIAPASPTVPASKEDHLPAASSPSGAGGSSSLTSSAESAGAAAGPPTPGGTTEKKPGSGGGGGNNKSAQPSPYCDFCLGDARENKKTGGSEELVSCSDCGRSGHPTCLQFTANMIVSVRKYRWQCIECKCCSICGTSDNDDQLLFCDDCDRGYHMYCLTPPLASPPEGSWSCRLCITEFHQGD</sequence>
<reference evidence="13 14" key="1">
    <citation type="journal article" date="2014" name="Curr. Biol.">
        <title>The genome of the clonal raider ant Cerapachys biroi.</title>
        <authorList>
            <person name="Oxley P.R."/>
            <person name="Ji L."/>
            <person name="Fetter-Pruneda I."/>
            <person name="McKenzie S.K."/>
            <person name="Li C."/>
            <person name="Hu H."/>
            <person name="Zhang G."/>
            <person name="Kronauer D.J."/>
        </authorList>
    </citation>
    <scope>NUCLEOTIDE SEQUENCE [LARGE SCALE GENOMIC DNA]</scope>
</reference>
<dbReference type="PANTHER" id="PTHR45888">
    <property type="entry name" value="HL01030P-RELATED"/>
    <property type="match status" value="1"/>
</dbReference>
<evidence type="ECO:0000313" key="14">
    <source>
        <dbReference type="Proteomes" id="UP000053097"/>
    </source>
</evidence>
<evidence type="ECO:0000259" key="12">
    <source>
        <dbReference type="PROSITE" id="PS50016"/>
    </source>
</evidence>
<dbReference type="PANTHER" id="PTHR45888:SF5">
    <property type="entry name" value="D4, ISOFORM A"/>
    <property type="match status" value="1"/>
</dbReference>
<gene>
    <name evidence="13" type="ORF">X777_08943</name>
</gene>
<dbReference type="GO" id="GO:0008270">
    <property type="term" value="F:zinc ion binding"/>
    <property type="evidence" value="ECO:0007669"/>
    <property type="project" value="UniProtKB-KW"/>
</dbReference>
<dbReference type="InterPro" id="IPR025750">
    <property type="entry name" value="DPF1-3_N"/>
</dbReference>
<dbReference type="CDD" id="cd15619">
    <property type="entry name" value="PHD1_d4"/>
    <property type="match status" value="1"/>
</dbReference>
<dbReference type="InterPro" id="IPR001965">
    <property type="entry name" value="Znf_PHD"/>
</dbReference>
<evidence type="ECO:0000256" key="10">
    <source>
        <dbReference type="PROSITE-ProRule" id="PRU00146"/>
    </source>
</evidence>
<dbReference type="PROSITE" id="PS50016">
    <property type="entry name" value="ZF_PHD_2"/>
    <property type="match status" value="2"/>
</dbReference>
<evidence type="ECO:0000256" key="2">
    <source>
        <dbReference type="ARBA" id="ARBA00010539"/>
    </source>
</evidence>
<dbReference type="EMBL" id="KK107347">
    <property type="protein sequence ID" value="EZA52273.1"/>
    <property type="molecule type" value="Genomic_DNA"/>
</dbReference>
<evidence type="ECO:0000256" key="3">
    <source>
        <dbReference type="ARBA" id="ARBA00022723"/>
    </source>
</evidence>
<dbReference type="InterPro" id="IPR013087">
    <property type="entry name" value="Znf_C2H2_type"/>
</dbReference>
<organism evidence="13 14">
    <name type="scientific">Ooceraea biroi</name>
    <name type="common">Clonal raider ant</name>
    <name type="synonym">Cerapachys biroi</name>
    <dbReference type="NCBI Taxonomy" id="2015173"/>
    <lineage>
        <taxon>Eukaryota</taxon>
        <taxon>Metazoa</taxon>
        <taxon>Ecdysozoa</taxon>
        <taxon>Arthropoda</taxon>
        <taxon>Hexapoda</taxon>
        <taxon>Insecta</taxon>
        <taxon>Pterygota</taxon>
        <taxon>Neoptera</taxon>
        <taxon>Endopterygota</taxon>
        <taxon>Hymenoptera</taxon>
        <taxon>Apocrita</taxon>
        <taxon>Aculeata</taxon>
        <taxon>Formicoidea</taxon>
        <taxon>Formicidae</taxon>
        <taxon>Dorylinae</taxon>
        <taxon>Ooceraea</taxon>
    </lineage>
</organism>
<proteinExistence type="inferred from homology"/>
<dbReference type="InterPro" id="IPR013083">
    <property type="entry name" value="Znf_RING/FYVE/PHD"/>
</dbReference>
<feature type="domain" description="PHD-type" evidence="12">
    <location>
        <begin position="470"/>
        <end position="530"/>
    </location>
</feature>
<dbReference type="InterPro" id="IPR019787">
    <property type="entry name" value="Znf_PHD-finger"/>
</dbReference>
<evidence type="ECO:0000256" key="5">
    <source>
        <dbReference type="ARBA" id="ARBA00022771"/>
    </source>
</evidence>
<feature type="domain" description="PHD-type" evidence="12">
    <location>
        <begin position="527"/>
        <end position="577"/>
    </location>
</feature>
<protein>
    <recommendedName>
        <fullName evidence="12">PHD-type domain-containing protein</fullName>
    </recommendedName>
</protein>
<dbReference type="Pfam" id="PF14051">
    <property type="entry name" value="DPF1-3_N"/>
    <property type="match status" value="1"/>
</dbReference>
<dbReference type="SMART" id="SM00249">
    <property type="entry name" value="PHD"/>
    <property type="match status" value="2"/>
</dbReference>
<evidence type="ECO:0000256" key="9">
    <source>
        <dbReference type="ARBA" id="ARBA00023242"/>
    </source>
</evidence>
<keyword evidence="9" id="KW-0539">Nucleus</keyword>
<feature type="region of interest" description="Disordered" evidence="11">
    <location>
        <begin position="166"/>
        <end position="213"/>
    </location>
</feature>
<dbReference type="STRING" id="2015173.A0A026W8H8"/>
<evidence type="ECO:0000256" key="1">
    <source>
        <dbReference type="ARBA" id="ARBA00004123"/>
    </source>
</evidence>
<keyword evidence="14" id="KW-1185">Reference proteome</keyword>
<dbReference type="Pfam" id="PF00628">
    <property type="entry name" value="PHD"/>
    <property type="match status" value="2"/>
</dbReference>
<keyword evidence="8" id="KW-0804">Transcription</keyword>
<keyword evidence="6" id="KW-0862">Zinc</keyword>